<dbReference type="InterPro" id="IPR036915">
    <property type="entry name" value="Cyclin-like_sf"/>
</dbReference>
<accession>A0A8H7RK09</accession>
<feature type="domain" description="Cyclin-like" evidence="2">
    <location>
        <begin position="187"/>
        <end position="274"/>
    </location>
</feature>
<protein>
    <recommendedName>
        <fullName evidence="2">Cyclin-like domain-containing protein</fullName>
    </recommendedName>
</protein>
<dbReference type="AlphaFoldDB" id="A0A8H7RK09"/>
<gene>
    <name evidence="3" type="ORF">INT46_010465</name>
</gene>
<dbReference type="InterPro" id="IPR013763">
    <property type="entry name" value="Cyclin-like_dom"/>
</dbReference>
<keyword evidence="1" id="KW-0195">Cyclin</keyword>
<proteinExistence type="inferred from homology"/>
<reference evidence="3" key="1">
    <citation type="submission" date="2020-12" db="EMBL/GenBank/DDBJ databases">
        <title>Metabolic potential, ecology and presence of endohyphal bacteria is reflected in genomic diversity of Mucoromycotina.</title>
        <authorList>
            <person name="Muszewska A."/>
            <person name="Okrasinska A."/>
            <person name="Steczkiewicz K."/>
            <person name="Drgas O."/>
            <person name="Orlowska M."/>
            <person name="Perlinska-Lenart U."/>
            <person name="Aleksandrzak-Piekarczyk T."/>
            <person name="Szatraj K."/>
            <person name="Zielenkiewicz U."/>
            <person name="Pilsyk S."/>
            <person name="Malc E."/>
            <person name="Mieczkowski P."/>
            <person name="Kruszewska J.S."/>
            <person name="Biernat P."/>
            <person name="Pawlowska J."/>
        </authorList>
    </citation>
    <scope>NUCLEOTIDE SEQUENCE</scope>
    <source>
        <strain evidence="3">CBS 226.32</strain>
    </source>
</reference>
<comment type="similarity">
    <text evidence="1">Belongs to the cyclin family.</text>
</comment>
<dbReference type="InterPro" id="IPR006671">
    <property type="entry name" value="Cyclin_N"/>
</dbReference>
<dbReference type="InterPro" id="IPR043198">
    <property type="entry name" value="Cyclin/Ssn8"/>
</dbReference>
<dbReference type="GO" id="GO:0016538">
    <property type="term" value="F:cyclin-dependent protein serine/threonine kinase regulator activity"/>
    <property type="evidence" value="ECO:0007669"/>
    <property type="project" value="InterPro"/>
</dbReference>
<dbReference type="GO" id="GO:0006357">
    <property type="term" value="P:regulation of transcription by RNA polymerase II"/>
    <property type="evidence" value="ECO:0007669"/>
    <property type="project" value="InterPro"/>
</dbReference>
<evidence type="ECO:0000313" key="3">
    <source>
        <dbReference type="EMBL" id="KAG2212909.1"/>
    </source>
</evidence>
<feature type="domain" description="Cyclin-like" evidence="2">
    <location>
        <begin position="65"/>
        <end position="163"/>
    </location>
</feature>
<dbReference type="OrthoDB" id="25002at2759"/>
<sequence>MSSSSPLAPNTPNTPSSLTTITTGISFKRQFKPYFTKRQLATLSSLKKPGTLAAKENNARHTYCKFIQDVGKKLGFPQKTISTSQALYHRFYLYYSIRDYAPQDISVTCIFVASKIEETLKKLKDIIVAVHSVKYPDKKELDPEQISDERRRRIINYEKLLLETLSFDFQLRHPYEFLVSNESMYLLFMKAFQPTLNSKKLAKKAYSLAVDSFKTIVCIEYPAHTIAAGCIYLASRLLKDEDESFQGLSVTEPWDQHFLSRMEDIEDVSQQILDLYIAINVRGDVTHLTRIKIALNEQAQTRGPDKIMDEVTREEIKPKISDWEFDGISNPLDVVNTNQHTVSYHFSTC</sequence>
<organism evidence="3 4">
    <name type="scientific">Mucor plumbeus</name>
    <dbReference type="NCBI Taxonomy" id="97098"/>
    <lineage>
        <taxon>Eukaryota</taxon>
        <taxon>Fungi</taxon>
        <taxon>Fungi incertae sedis</taxon>
        <taxon>Mucoromycota</taxon>
        <taxon>Mucoromycotina</taxon>
        <taxon>Mucoromycetes</taxon>
        <taxon>Mucorales</taxon>
        <taxon>Mucorineae</taxon>
        <taxon>Mucoraceae</taxon>
        <taxon>Mucor</taxon>
    </lineage>
</organism>
<name>A0A8H7RK09_9FUNG</name>
<evidence type="ECO:0000259" key="2">
    <source>
        <dbReference type="SMART" id="SM00385"/>
    </source>
</evidence>
<evidence type="ECO:0000256" key="1">
    <source>
        <dbReference type="RuleBase" id="RU000383"/>
    </source>
</evidence>
<evidence type="ECO:0000313" key="4">
    <source>
        <dbReference type="Proteomes" id="UP000650833"/>
    </source>
</evidence>
<dbReference type="SMART" id="SM00385">
    <property type="entry name" value="CYCLIN"/>
    <property type="match status" value="2"/>
</dbReference>
<dbReference type="SUPFAM" id="SSF47954">
    <property type="entry name" value="Cyclin-like"/>
    <property type="match status" value="2"/>
</dbReference>
<comment type="caution">
    <text evidence="3">The sequence shown here is derived from an EMBL/GenBank/DDBJ whole genome shotgun (WGS) entry which is preliminary data.</text>
</comment>
<dbReference type="PANTHER" id="PTHR10026">
    <property type="entry name" value="CYCLIN"/>
    <property type="match status" value="1"/>
</dbReference>
<dbReference type="Gene3D" id="1.10.472.10">
    <property type="entry name" value="Cyclin-like"/>
    <property type="match status" value="2"/>
</dbReference>
<keyword evidence="4" id="KW-1185">Reference proteome</keyword>
<dbReference type="Pfam" id="PF00134">
    <property type="entry name" value="Cyclin_N"/>
    <property type="match status" value="1"/>
</dbReference>
<dbReference type="Proteomes" id="UP000650833">
    <property type="component" value="Unassembled WGS sequence"/>
</dbReference>
<dbReference type="EMBL" id="JAEPRC010000043">
    <property type="protein sequence ID" value="KAG2212909.1"/>
    <property type="molecule type" value="Genomic_DNA"/>
</dbReference>